<sequence length="319" mass="33371">MKAAVLHEIGGVPRYEDFPDPVAGAGEVIIDVQAVAVENVDRAIVAGTHYASARFLTELPTIPAFDGVGTLPDGTLVGFANPRPPYGALAEKTVVGAASYALIPEGIDPAVATALATAVTAMSVRTAAGFVPGETVLIQGATGVAGRLAVQVARLLGAGRIVATGRDDDQLREVRALGADAVVNTTVGDDALARAFTDAKGDGYDVVLDYLWGRPTEILLRTLVPETFAFGRPTRLIQVGQAAGRELTLGAESLRTSGVEIYGAAKGLDAERMGAVYGQIVAWTRSGELTFELATVPLRDIEAAWQRTDLRGKRLVVRP</sequence>
<dbReference type="GO" id="GO:0016491">
    <property type="term" value="F:oxidoreductase activity"/>
    <property type="evidence" value="ECO:0007669"/>
    <property type="project" value="TreeGrafter"/>
</dbReference>
<dbReference type="Gene3D" id="3.40.50.720">
    <property type="entry name" value="NAD(P)-binding Rossmann-like Domain"/>
    <property type="match status" value="1"/>
</dbReference>
<dbReference type="PANTHER" id="PTHR43677:SF11">
    <property type="entry name" value="ZINC-CONTAINING ALCOHOL DEHYDROGENASE"/>
    <property type="match status" value="1"/>
</dbReference>
<evidence type="ECO:0000313" key="3">
    <source>
        <dbReference type="Proteomes" id="UP000611640"/>
    </source>
</evidence>
<keyword evidence="3" id="KW-1185">Reference proteome</keyword>
<proteinExistence type="predicted"/>
<name>A0A7R7DLM2_9ACTN</name>
<reference evidence="2 3" key="1">
    <citation type="submission" date="2020-08" db="EMBL/GenBank/DDBJ databases">
        <title>Whole genome shotgun sequence of Actinocatenispora thailandica NBRC 105041.</title>
        <authorList>
            <person name="Komaki H."/>
            <person name="Tamura T."/>
        </authorList>
    </citation>
    <scope>NUCLEOTIDE SEQUENCE [LARGE SCALE GENOMIC DNA]</scope>
    <source>
        <strain evidence="2 3">NBRC 105041</strain>
    </source>
</reference>
<dbReference type="InterPro" id="IPR011032">
    <property type="entry name" value="GroES-like_sf"/>
</dbReference>
<gene>
    <name evidence="2" type="ORF">Athai_13390</name>
</gene>
<dbReference type="InterPro" id="IPR013149">
    <property type="entry name" value="ADH-like_C"/>
</dbReference>
<evidence type="ECO:0000259" key="1">
    <source>
        <dbReference type="Pfam" id="PF00107"/>
    </source>
</evidence>
<dbReference type="SUPFAM" id="SSF50129">
    <property type="entry name" value="GroES-like"/>
    <property type="match status" value="1"/>
</dbReference>
<accession>A0A7R7DLM2</accession>
<dbReference type="InterPro" id="IPR036291">
    <property type="entry name" value="NAD(P)-bd_dom_sf"/>
</dbReference>
<protein>
    <submittedName>
        <fullName evidence="2">Alcohol dehydrogenase</fullName>
    </submittedName>
</protein>
<dbReference type="InterPro" id="IPR051397">
    <property type="entry name" value="Zn-ADH-like_protein"/>
</dbReference>
<feature type="domain" description="Alcohol dehydrogenase-like C-terminal" evidence="1">
    <location>
        <begin position="146"/>
        <end position="210"/>
    </location>
</feature>
<dbReference type="AlphaFoldDB" id="A0A7R7DLM2"/>
<dbReference type="SUPFAM" id="SSF51735">
    <property type="entry name" value="NAD(P)-binding Rossmann-fold domains"/>
    <property type="match status" value="1"/>
</dbReference>
<evidence type="ECO:0000313" key="2">
    <source>
        <dbReference type="EMBL" id="BCJ33836.1"/>
    </source>
</evidence>
<dbReference type="EMBL" id="AP023355">
    <property type="protein sequence ID" value="BCJ33836.1"/>
    <property type="molecule type" value="Genomic_DNA"/>
</dbReference>
<dbReference type="PANTHER" id="PTHR43677">
    <property type="entry name" value="SHORT-CHAIN DEHYDROGENASE/REDUCTASE"/>
    <property type="match status" value="1"/>
</dbReference>
<dbReference type="RefSeq" id="WP_203960664.1">
    <property type="nucleotide sequence ID" value="NZ_AP023355.1"/>
</dbReference>
<organism evidence="2 3">
    <name type="scientific">Actinocatenispora thailandica</name>
    <dbReference type="NCBI Taxonomy" id="227318"/>
    <lineage>
        <taxon>Bacteria</taxon>
        <taxon>Bacillati</taxon>
        <taxon>Actinomycetota</taxon>
        <taxon>Actinomycetes</taxon>
        <taxon>Micromonosporales</taxon>
        <taxon>Micromonosporaceae</taxon>
        <taxon>Actinocatenispora</taxon>
    </lineage>
</organism>
<dbReference type="KEGG" id="atl:Athai_13390"/>
<dbReference type="Proteomes" id="UP000611640">
    <property type="component" value="Chromosome"/>
</dbReference>
<dbReference type="Gene3D" id="3.90.180.10">
    <property type="entry name" value="Medium-chain alcohol dehydrogenases, catalytic domain"/>
    <property type="match status" value="1"/>
</dbReference>
<dbReference type="Pfam" id="PF00107">
    <property type="entry name" value="ADH_zinc_N"/>
    <property type="match status" value="1"/>
</dbReference>